<name>A0A485M197_9ZZZZ</name>
<protein>
    <submittedName>
        <fullName evidence="3">Uncharacterized protein</fullName>
    </submittedName>
</protein>
<dbReference type="EMBL" id="CAADRN010000201">
    <property type="protein sequence ID" value="VFU14989.1"/>
    <property type="molecule type" value="Genomic_DNA"/>
</dbReference>
<sequence>MRQDLFRKVALDKLSSPEQLDQLITLTTPRAWFALIAIGGILVTAILWGVFGSIPTKDEGESTAKGCRRAHPEGD</sequence>
<organism evidence="3">
    <name type="scientific">anaerobic digester metagenome</name>
    <dbReference type="NCBI Taxonomy" id="1263854"/>
    <lineage>
        <taxon>unclassified sequences</taxon>
        <taxon>metagenomes</taxon>
        <taxon>ecological metagenomes</taxon>
    </lineage>
</organism>
<proteinExistence type="predicted"/>
<gene>
    <name evidence="3" type="ORF">SCFA_280010</name>
</gene>
<reference evidence="3" key="1">
    <citation type="submission" date="2019-03" db="EMBL/GenBank/DDBJ databases">
        <authorList>
            <person name="Hao L."/>
        </authorList>
    </citation>
    <scope>NUCLEOTIDE SEQUENCE</scope>
</reference>
<evidence type="ECO:0000256" key="1">
    <source>
        <dbReference type="SAM" id="MobiDB-lite"/>
    </source>
</evidence>
<keyword evidence="2" id="KW-1133">Transmembrane helix</keyword>
<feature type="transmembrane region" description="Helical" evidence="2">
    <location>
        <begin position="31"/>
        <end position="51"/>
    </location>
</feature>
<keyword evidence="2" id="KW-0812">Transmembrane</keyword>
<evidence type="ECO:0000256" key="2">
    <source>
        <dbReference type="SAM" id="Phobius"/>
    </source>
</evidence>
<dbReference type="AlphaFoldDB" id="A0A485M197"/>
<keyword evidence="2" id="KW-0472">Membrane</keyword>
<evidence type="ECO:0000313" key="3">
    <source>
        <dbReference type="EMBL" id="VFU14989.1"/>
    </source>
</evidence>
<feature type="region of interest" description="Disordered" evidence="1">
    <location>
        <begin position="56"/>
        <end position="75"/>
    </location>
</feature>
<accession>A0A485M197</accession>